<dbReference type="InterPro" id="IPR012080">
    <property type="entry name" value="Asp_semialdehyde_DH"/>
</dbReference>
<keyword evidence="9 15" id="KW-0521">NADP</keyword>
<evidence type="ECO:0000256" key="14">
    <source>
        <dbReference type="ARBA" id="ARBA00047891"/>
    </source>
</evidence>
<dbReference type="AlphaFoldDB" id="A0A0B3Y0P8"/>
<evidence type="ECO:0000256" key="3">
    <source>
        <dbReference type="ARBA" id="ARBA00005097"/>
    </source>
</evidence>
<comment type="caution">
    <text evidence="18">The sequence shown here is derived from an EMBL/GenBank/DDBJ whole genome shotgun (WGS) entry which is preliminary data.</text>
</comment>
<dbReference type="EC" id="1.2.1.11" evidence="6 15"/>
<feature type="binding site" evidence="15">
    <location>
        <position position="238"/>
    </location>
    <ligand>
        <name>substrate</name>
    </ligand>
</feature>
<dbReference type="GO" id="GO:0004073">
    <property type="term" value="F:aspartate-semialdehyde dehydrogenase activity"/>
    <property type="evidence" value="ECO:0007669"/>
    <property type="project" value="UniProtKB-UniRule"/>
</dbReference>
<comment type="caution">
    <text evidence="15">Lacks conserved residue(s) required for the propagation of feature annotation.</text>
</comment>
<dbReference type="UniPathway" id="UPA00034">
    <property type="reaction ID" value="UER00016"/>
</dbReference>
<evidence type="ECO:0000313" key="18">
    <source>
        <dbReference type="EMBL" id="KHT44923.1"/>
    </source>
</evidence>
<dbReference type="GO" id="GO:0051287">
    <property type="term" value="F:NAD binding"/>
    <property type="evidence" value="ECO:0007669"/>
    <property type="project" value="InterPro"/>
</dbReference>
<evidence type="ECO:0000256" key="10">
    <source>
        <dbReference type="ARBA" id="ARBA00022915"/>
    </source>
</evidence>
<keyword evidence="8 15" id="KW-0791">Threonine biosynthesis</keyword>
<keyword evidence="10 15" id="KW-0220">Diaminopimelate biosynthesis</keyword>
<feature type="binding site" evidence="15">
    <location>
        <position position="101"/>
    </location>
    <ligand>
        <name>phosphate</name>
        <dbReference type="ChEBI" id="CHEBI:43474"/>
    </ligand>
</feature>
<dbReference type="InterPro" id="IPR012280">
    <property type="entry name" value="Semialdhyde_DH_dimer_dom"/>
</dbReference>
<keyword evidence="7 15" id="KW-0028">Amino-acid biosynthesis</keyword>
<dbReference type="GO" id="GO:0050661">
    <property type="term" value="F:NADP binding"/>
    <property type="evidence" value="ECO:0007669"/>
    <property type="project" value="UniProtKB-UniRule"/>
</dbReference>
<feature type="binding site" evidence="15">
    <location>
        <begin position="162"/>
        <end position="163"/>
    </location>
    <ligand>
        <name>NADP(+)</name>
        <dbReference type="ChEBI" id="CHEBI:58349"/>
    </ligand>
</feature>
<dbReference type="GO" id="GO:0046983">
    <property type="term" value="F:protein dimerization activity"/>
    <property type="evidence" value="ECO:0007669"/>
    <property type="project" value="InterPro"/>
</dbReference>
<feature type="binding site" evidence="15">
    <location>
        <position position="317"/>
    </location>
    <ligand>
        <name>NADP(+)</name>
        <dbReference type="ChEBI" id="CHEBI:58349"/>
    </ligand>
</feature>
<keyword evidence="13 15" id="KW-0486">Methionine biosynthesis</keyword>
<feature type="binding site" evidence="15">
    <location>
        <position position="159"/>
    </location>
    <ligand>
        <name>substrate</name>
    </ligand>
</feature>
<comment type="function">
    <text evidence="15">Catalyzes the NADPH-dependent formation of L-aspartate-semialdehyde (L-ASA) by the reductive dephosphorylation of L-aspartyl-4-phosphate.</text>
</comment>
<comment type="pathway">
    <text evidence="3 15">Amino-acid biosynthesis; L-threonine biosynthesis; L-threonine from L-aspartate: step 2/5.</text>
</comment>
<dbReference type="Pfam" id="PF01118">
    <property type="entry name" value="Semialdhyde_dh"/>
    <property type="match status" value="1"/>
</dbReference>
<dbReference type="InterPro" id="IPR036291">
    <property type="entry name" value="NAD(P)-bd_dom_sf"/>
</dbReference>
<dbReference type="OrthoDB" id="9805684at2"/>
<dbReference type="PIRSF" id="PIRSF000148">
    <property type="entry name" value="ASA_dh"/>
    <property type="match status" value="1"/>
</dbReference>
<dbReference type="UniPathway" id="UPA00050">
    <property type="reaction ID" value="UER00463"/>
</dbReference>
<dbReference type="SMART" id="SM00859">
    <property type="entry name" value="Semialdhyde_dh"/>
    <property type="match status" value="1"/>
</dbReference>
<name>A0A0B3Y0P8_9ALTE</name>
<dbReference type="GO" id="GO:0019877">
    <property type="term" value="P:diaminopimelate biosynthetic process"/>
    <property type="evidence" value="ECO:0007669"/>
    <property type="project" value="UniProtKB-UniRule"/>
</dbReference>
<keyword evidence="11 15" id="KW-0560">Oxidoreductase</keyword>
<dbReference type="GO" id="GO:0009097">
    <property type="term" value="P:isoleucine biosynthetic process"/>
    <property type="evidence" value="ECO:0007669"/>
    <property type="project" value="UniProtKB-UniRule"/>
</dbReference>
<accession>A0A0B3Y0P8</accession>
<dbReference type="GO" id="GO:0009088">
    <property type="term" value="P:threonine biosynthetic process"/>
    <property type="evidence" value="ECO:0007669"/>
    <property type="project" value="UniProtKB-UniRule"/>
</dbReference>
<feature type="domain" description="Semialdehyde dehydrogenase NAD-binding" evidence="17">
    <location>
        <begin position="6"/>
        <end position="121"/>
    </location>
</feature>
<evidence type="ECO:0000313" key="19">
    <source>
        <dbReference type="Proteomes" id="UP000031197"/>
    </source>
</evidence>
<proteinExistence type="inferred from homology"/>
<dbReference type="SUPFAM" id="SSF55347">
    <property type="entry name" value="Glyceraldehyde-3-phosphate dehydrogenase-like, C-terminal domain"/>
    <property type="match status" value="1"/>
</dbReference>
<keyword evidence="19" id="KW-1185">Reference proteome</keyword>
<dbReference type="EMBL" id="JWLW01000065">
    <property type="protein sequence ID" value="KHT44923.1"/>
    <property type="molecule type" value="Genomic_DNA"/>
</dbReference>
<dbReference type="CDD" id="cd02316">
    <property type="entry name" value="VcASADH2_like_N"/>
    <property type="match status" value="1"/>
</dbReference>
<dbReference type="GO" id="GO:0009089">
    <property type="term" value="P:lysine biosynthetic process via diaminopimelate"/>
    <property type="evidence" value="ECO:0007669"/>
    <property type="project" value="UniProtKB-UniRule"/>
</dbReference>
<dbReference type="InterPro" id="IPR005986">
    <property type="entry name" value="Asp_semialdehyde_DH_beta"/>
</dbReference>
<dbReference type="Gene3D" id="3.30.360.10">
    <property type="entry name" value="Dihydrodipicolinate Reductase, domain 2"/>
    <property type="match status" value="1"/>
</dbReference>
<evidence type="ECO:0000256" key="2">
    <source>
        <dbReference type="ARBA" id="ARBA00005076"/>
    </source>
</evidence>
<organism evidence="18 19">
    <name type="scientific">Alteromonas marina</name>
    <dbReference type="NCBI Taxonomy" id="203795"/>
    <lineage>
        <taxon>Bacteria</taxon>
        <taxon>Pseudomonadati</taxon>
        <taxon>Pseudomonadota</taxon>
        <taxon>Gammaproteobacteria</taxon>
        <taxon>Alteromonadales</taxon>
        <taxon>Alteromonadaceae</taxon>
        <taxon>Alteromonas/Salinimonas group</taxon>
        <taxon>Alteromonas</taxon>
    </lineage>
</organism>
<evidence type="ECO:0000256" key="15">
    <source>
        <dbReference type="HAMAP-Rule" id="MF_02121"/>
    </source>
</evidence>
<dbReference type="Pfam" id="PF02774">
    <property type="entry name" value="Semialdhyde_dhC"/>
    <property type="match status" value="1"/>
</dbReference>
<dbReference type="SUPFAM" id="SSF51735">
    <property type="entry name" value="NAD(P)-binding Rossmann-fold domains"/>
    <property type="match status" value="1"/>
</dbReference>
<evidence type="ECO:0000256" key="8">
    <source>
        <dbReference type="ARBA" id="ARBA00022697"/>
    </source>
</evidence>
<dbReference type="PANTHER" id="PTHR46278:SF2">
    <property type="entry name" value="ASPARTATE-SEMIALDEHYDE DEHYDROGENASE"/>
    <property type="match status" value="1"/>
</dbReference>
<feature type="binding site" evidence="15">
    <location>
        <begin position="41"/>
        <end position="42"/>
    </location>
    <ligand>
        <name>NADP(+)</name>
        <dbReference type="ChEBI" id="CHEBI:58349"/>
    </ligand>
</feature>
<dbReference type="NCBIfam" id="NF011456">
    <property type="entry name" value="PRK14874.1"/>
    <property type="match status" value="1"/>
</dbReference>
<evidence type="ECO:0000256" key="9">
    <source>
        <dbReference type="ARBA" id="ARBA00022857"/>
    </source>
</evidence>
<dbReference type="GO" id="GO:0071266">
    <property type="term" value="P:'de novo' L-methionine biosynthetic process"/>
    <property type="evidence" value="ECO:0007669"/>
    <property type="project" value="UniProtKB-UniRule"/>
</dbReference>
<dbReference type="Gene3D" id="3.40.50.720">
    <property type="entry name" value="NAD(P)-binding Rossmann-like Domain"/>
    <property type="match status" value="1"/>
</dbReference>
<feature type="binding site" evidence="15">
    <location>
        <begin position="13"/>
        <end position="16"/>
    </location>
    <ligand>
        <name>NADP(+)</name>
        <dbReference type="ChEBI" id="CHEBI:58349"/>
    </ligand>
</feature>
<dbReference type="Proteomes" id="UP000031197">
    <property type="component" value="Unassembled WGS sequence"/>
</dbReference>
<comment type="subunit">
    <text evidence="5 15">Homodimer.</text>
</comment>
<protein>
    <recommendedName>
        <fullName evidence="6 15">Aspartate-semialdehyde dehydrogenase</fullName>
        <shortName evidence="15">ASA dehydrogenase</shortName>
        <shortName evidence="15">ASADH</shortName>
        <ecNumber evidence="6 15">1.2.1.11</ecNumber>
    </recommendedName>
    <alternativeName>
        <fullName evidence="15">Aspartate-beta-semialdehyde dehydrogenase</fullName>
    </alternativeName>
</protein>
<evidence type="ECO:0000259" key="17">
    <source>
        <dbReference type="SMART" id="SM00859"/>
    </source>
</evidence>
<reference evidence="18 19" key="1">
    <citation type="submission" date="2014-12" db="EMBL/GenBank/DDBJ databases">
        <title>Genome sequencing of Alteromonas marina AD001.</title>
        <authorList>
            <person name="Adrian T.G.S."/>
            <person name="Chan K.G."/>
        </authorList>
    </citation>
    <scope>NUCLEOTIDE SEQUENCE [LARGE SCALE GENOMIC DNA]</scope>
    <source>
        <strain evidence="18 19">AD001</strain>
    </source>
</reference>
<dbReference type="RefSeq" id="WP_014979671.1">
    <property type="nucleotide sequence ID" value="NZ_JWLW01000065.1"/>
</dbReference>
<dbReference type="NCBIfam" id="TIGR01296">
    <property type="entry name" value="asd_B"/>
    <property type="match status" value="1"/>
</dbReference>
<dbReference type="InterPro" id="IPR000534">
    <property type="entry name" value="Semialdehyde_DH_NAD-bd"/>
</dbReference>
<evidence type="ECO:0000256" key="13">
    <source>
        <dbReference type="ARBA" id="ARBA00023167"/>
    </source>
</evidence>
<evidence type="ECO:0000256" key="4">
    <source>
        <dbReference type="ARBA" id="ARBA00010584"/>
    </source>
</evidence>
<comment type="catalytic activity">
    <reaction evidence="14 15">
        <text>L-aspartate 4-semialdehyde + phosphate + NADP(+) = 4-phospho-L-aspartate + NADPH + H(+)</text>
        <dbReference type="Rhea" id="RHEA:24284"/>
        <dbReference type="ChEBI" id="CHEBI:15378"/>
        <dbReference type="ChEBI" id="CHEBI:43474"/>
        <dbReference type="ChEBI" id="CHEBI:57535"/>
        <dbReference type="ChEBI" id="CHEBI:57783"/>
        <dbReference type="ChEBI" id="CHEBI:58349"/>
        <dbReference type="ChEBI" id="CHEBI:537519"/>
        <dbReference type="EC" id="1.2.1.11"/>
    </reaction>
</comment>
<dbReference type="UniPathway" id="UPA00051">
    <property type="reaction ID" value="UER00464"/>
</dbReference>
<evidence type="ECO:0000256" key="7">
    <source>
        <dbReference type="ARBA" id="ARBA00022605"/>
    </source>
</evidence>
<sequence>MSQAFDVAVLGATGLVGQTMIELLEERDFPVNRLYPLASKRSAGSTVSFKGEDIEVLDADDFDWSLVQFGFFSAGGSISAKFAPLAAEEGCIVIDNTSEFRYEPDIPLVVPEVNAHALAEFRNRNIIANPNCSTIQMLVALKPIQDAVGIDRINVCTYQSVSGAGKEAMEELAKQTAGLLNAREVKPESFSRQIAFNVIPQIDVFQDNDYTKEEMKMLWETQKIMGDQSILVNATAVRVPVFYGHAEAIHLETRSPIDAQHVKELLADAPGVTVYDGNEQFPTQVSSASGNDIVHVGRIRNDITHPCGLNLWVVSDNIRKGAATNSIQIAETLIRDYL</sequence>
<evidence type="ECO:0000256" key="16">
    <source>
        <dbReference type="PIRSR" id="PIRSR000148-1"/>
    </source>
</evidence>
<gene>
    <name evidence="15" type="primary">asd</name>
    <name evidence="18" type="ORF">RJ41_15220</name>
</gene>
<dbReference type="NCBIfam" id="NF004224">
    <property type="entry name" value="PRK05671.1"/>
    <property type="match status" value="1"/>
</dbReference>
<comment type="similarity">
    <text evidence="4 15">Belongs to the aspartate-semialdehyde dehydrogenase family.</text>
</comment>
<dbReference type="NCBIfam" id="NF005957">
    <property type="entry name" value="PRK08040.1"/>
    <property type="match status" value="1"/>
</dbReference>
<feature type="active site" description="Proton acceptor" evidence="15 16">
    <location>
        <position position="245"/>
    </location>
</feature>
<dbReference type="CDD" id="cd18131">
    <property type="entry name" value="ASADH_C_bac_euk_like"/>
    <property type="match status" value="1"/>
</dbReference>
<evidence type="ECO:0000256" key="5">
    <source>
        <dbReference type="ARBA" id="ARBA00011738"/>
    </source>
</evidence>
<comment type="pathway">
    <text evidence="1 15">Amino-acid biosynthesis; L-methionine biosynthesis via de novo pathway; L-homoserine from L-aspartate: step 2/3.</text>
</comment>
<evidence type="ECO:0000256" key="12">
    <source>
        <dbReference type="ARBA" id="ARBA00023154"/>
    </source>
</evidence>
<dbReference type="HAMAP" id="MF_02121">
    <property type="entry name" value="ASADH"/>
    <property type="match status" value="1"/>
</dbReference>
<comment type="pathway">
    <text evidence="2 15">Amino-acid biosynthesis; L-lysine biosynthesis via DAP pathway; (S)-tetrahydrodipicolinate from L-aspartate: step 2/4.</text>
</comment>
<evidence type="ECO:0000256" key="1">
    <source>
        <dbReference type="ARBA" id="ARBA00005021"/>
    </source>
</evidence>
<evidence type="ECO:0000256" key="6">
    <source>
        <dbReference type="ARBA" id="ARBA00013120"/>
    </source>
</evidence>
<dbReference type="PANTHER" id="PTHR46278">
    <property type="entry name" value="DEHYDROGENASE, PUTATIVE-RELATED"/>
    <property type="match status" value="1"/>
</dbReference>
<evidence type="ECO:0000256" key="11">
    <source>
        <dbReference type="ARBA" id="ARBA00023002"/>
    </source>
</evidence>
<keyword evidence="12 15" id="KW-0457">Lysine biosynthesis</keyword>
<feature type="active site" description="Acyl-thioester intermediate" evidence="15 16">
    <location>
        <position position="132"/>
    </location>
</feature>